<evidence type="ECO:0000313" key="2">
    <source>
        <dbReference type="EMBL" id="SDY45452.1"/>
    </source>
</evidence>
<dbReference type="InterPro" id="IPR029068">
    <property type="entry name" value="Glyas_Bleomycin-R_OHBP_Dase"/>
</dbReference>
<dbReference type="AlphaFoldDB" id="A0A1H3JZU5"/>
<sequence>MVMLQLDHVAVLGETLDEAAAHVERALGVPMIPGGQHERYGTHNRLLGLSPELYIEAIAVDPALAPPKEARWFGLDRFAGPPRLDKWVLRCDDIDAALKALPMAGHPVHLERGDLAWTMAVPEDGLLPFDGLFPALMQWRSPVPPGKTLAASGLALEGLCVSHPEVDALRDLLAPHLDTTGLAFETGAAGLRARIRTTHGTVTLE</sequence>
<dbReference type="Gene3D" id="3.10.180.10">
    <property type="entry name" value="2,3-Dihydroxybiphenyl 1,2-Dioxygenase, domain 1"/>
    <property type="match status" value="1"/>
</dbReference>
<keyword evidence="3" id="KW-1185">Reference proteome</keyword>
<gene>
    <name evidence="2" type="ORF">SAMN05444340_10884</name>
</gene>
<dbReference type="STRING" id="321339.SAMN05444340_10884"/>
<dbReference type="EMBL" id="FNPF01000008">
    <property type="protein sequence ID" value="SDY45452.1"/>
    <property type="molecule type" value="Genomic_DNA"/>
</dbReference>
<protein>
    <submittedName>
        <fullName evidence="2">Glyoxalase-like domain-containing protein</fullName>
    </submittedName>
</protein>
<dbReference type="Pfam" id="PF13468">
    <property type="entry name" value="Glyoxalase_3"/>
    <property type="match status" value="1"/>
</dbReference>
<evidence type="ECO:0000313" key="3">
    <source>
        <dbReference type="Proteomes" id="UP000199286"/>
    </source>
</evidence>
<feature type="domain" description="Glyoxalase-like" evidence="1">
    <location>
        <begin position="6"/>
        <end position="174"/>
    </location>
</feature>
<dbReference type="OrthoDB" id="8451710at2"/>
<organism evidence="2 3">
    <name type="scientific">Citreimonas salinaria</name>
    <dbReference type="NCBI Taxonomy" id="321339"/>
    <lineage>
        <taxon>Bacteria</taxon>
        <taxon>Pseudomonadati</taxon>
        <taxon>Pseudomonadota</taxon>
        <taxon>Alphaproteobacteria</taxon>
        <taxon>Rhodobacterales</taxon>
        <taxon>Roseobacteraceae</taxon>
        <taxon>Citreimonas</taxon>
    </lineage>
</organism>
<dbReference type="SUPFAM" id="SSF54593">
    <property type="entry name" value="Glyoxalase/Bleomycin resistance protein/Dihydroxybiphenyl dioxygenase"/>
    <property type="match status" value="1"/>
</dbReference>
<dbReference type="InterPro" id="IPR025870">
    <property type="entry name" value="Glyoxalase-like_dom"/>
</dbReference>
<name>A0A1H3JZU5_9RHOB</name>
<reference evidence="2 3" key="1">
    <citation type="submission" date="2016-10" db="EMBL/GenBank/DDBJ databases">
        <authorList>
            <person name="de Groot N.N."/>
        </authorList>
    </citation>
    <scope>NUCLEOTIDE SEQUENCE [LARGE SCALE GENOMIC DNA]</scope>
    <source>
        <strain evidence="2 3">DSM 26880</strain>
    </source>
</reference>
<evidence type="ECO:0000259" key="1">
    <source>
        <dbReference type="Pfam" id="PF13468"/>
    </source>
</evidence>
<proteinExistence type="predicted"/>
<dbReference type="Proteomes" id="UP000199286">
    <property type="component" value="Unassembled WGS sequence"/>
</dbReference>
<accession>A0A1H3JZU5</accession>